<keyword evidence="5 7" id="KW-1133">Transmembrane helix</keyword>
<evidence type="ECO:0000256" key="3">
    <source>
        <dbReference type="ARBA" id="ARBA00022692"/>
    </source>
</evidence>
<feature type="transmembrane region" description="Helical" evidence="7">
    <location>
        <begin position="461"/>
        <end position="482"/>
    </location>
</feature>
<dbReference type="Gene3D" id="1.20.1250.20">
    <property type="entry name" value="MFS general substrate transporter like domains"/>
    <property type="match status" value="2"/>
</dbReference>
<dbReference type="PANTHER" id="PTHR11654">
    <property type="entry name" value="OLIGOPEPTIDE TRANSPORTER-RELATED"/>
    <property type="match status" value="1"/>
</dbReference>
<dbReference type="NCBIfam" id="TIGR00924">
    <property type="entry name" value="yjdL_sub1_fam"/>
    <property type="match status" value="1"/>
</dbReference>
<dbReference type="GO" id="GO:1904680">
    <property type="term" value="F:peptide transmembrane transporter activity"/>
    <property type="evidence" value="ECO:0007669"/>
    <property type="project" value="InterPro"/>
</dbReference>
<keyword evidence="4" id="KW-0813">Transport</keyword>
<protein>
    <recommendedName>
        <fullName evidence="10">Peptide MFS transporter</fullName>
    </recommendedName>
</protein>
<dbReference type="InterPro" id="IPR000109">
    <property type="entry name" value="POT_fam"/>
</dbReference>
<evidence type="ECO:0000256" key="1">
    <source>
        <dbReference type="ARBA" id="ARBA00004141"/>
    </source>
</evidence>
<feature type="transmembrane region" description="Helical" evidence="7">
    <location>
        <begin position="372"/>
        <end position="402"/>
    </location>
</feature>
<keyword evidence="4" id="KW-0571">Peptide transport</keyword>
<feature type="transmembrane region" description="Helical" evidence="7">
    <location>
        <begin position="294"/>
        <end position="314"/>
    </location>
</feature>
<evidence type="ECO:0000313" key="8">
    <source>
        <dbReference type="EMBL" id="QCI79885.1"/>
    </source>
</evidence>
<evidence type="ECO:0000256" key="4">
    <source>
        <dbReference type="ARBA" id="ARBA00022856"/>
    </source>
</evidence>
<feature type="transmembrane region" description="Helical" evidence="7">
    <location>
        <begin position="225"/>
        <end position="244"/>
    </location>
</feature>
<keyword evidence="3 7" id="KW-0812">Transmembrane</keyword>
<comment type="subcellular location">
    <subcellularLocation>
        <location evidence="1">Membrane</location>
        <topology evidence="1">Multi-pass membrane protein</topology>
    </subcellularLocation>
</comment>
<evidence type="ECO:0000256" key="2">
    <source>
        <dbReference type="ARBA" id="ARBA00005982"/>
    </source>
</evidence>
<dbReference type="Pfam" id="PF00854">
    <property type="entry name" value="PTR2"/>
    <property type="match status" value="1"/>
</dbReference>
<dbReference type="SUPFAM" id="SSF103473">
    <property type="entry name" value="MFS general substrate transporter"/>
    <property type="match status" value="1"/>
</dbReference>
<sequence length="498" mass="52658">MCGFVASLNEYGATGQLLSARRKNEKLSPASAGRECVYVGSPGRARRGQAQPLRRKTLVRASAAAGLAVLDRTVGAFRLLWHAGAAGDLSGWLVLFDDATVGGLYGAFASLVYLTPLFGGMIADRVLGSKFSVKIGAILMALGYTGLALGGQQAKPTFEYQNQTYAVQVIESGKDRQQQVIAPGGAYTIRGNEDGSLTLEGATGADLPASLPKGSYKFGAERDPVSVALLLLSLSLVIVGNGLFKPNISTMVGSLYTQGDRRRDSGFTIFYLGINLGSVFSQAIAPVLAVALGWWAGFGLVAVGMTISWLMMHFDGGRLTGYGEPPEGIAHKTKLLIYVAILVAIPVAWLLLDNTVLTAAAAQAAAKAGDGVFGYLASLPILGKAMIFAFVISIIGIPLWALRAGSRDQFEKMLAAIILVVFSVVFWTLFELAGSALTLFAERSTDRHLIGGYEMPGGQVQIFNPIFIVMLAPVFAALWLKLGRRGASRPSRSNSPSA</sequence>
<feature type="transmembrane region" description="Helical" evidence="7">
    <location>
        <begin position="131"/>
        <end position="150"/>
    </location>
</feature>
<feature type="transmembrane region" description="Helical" evidence="7">
    <location>
        <begin position="414"/>
        <end position="441"/>
    </location>
</feature>
<dbReference type="Proteomes" id="UP000298714">
    <property type="component" value="Chromosome"/>
</dbReference>
<keyword evidence="9" id="KW-1185">Reference proteome</keyword>
<keyword evidence="6 7" id="KW-0472">Membrane</keyword>
<feature type="transmembrane region" description="Helical" evidence="7">
    <location>
        <begin position="101"/>
        <end position="119"/>
    </location>
</feature>
<evidence type="ECO:0000256" key="6">
    <source>
        <dbReference type="ARBA" id="ARBA00023136"/>
    </source>
</evidence>
<reference evidence="9" key="1">
    <citation type="submission" date="2019-04" db="EMBL/GenBank/DDBJ databases">
        <title>Complete genome sequence of Sphingomonas sp. W1-2-3.</title>
        <authorList>
            <person name="Im W.T."/>
        </authorList>
    </citation>
    <scope>NUCLEOTIDE SEQUENCE [LARGE SCALE GENOMIC DNA]</scope>
    <source>
        <strain evidence="9">W1-2-3</strain>
    </source>
</reference>
<dbReference type="KEGG" id="hgn:E6W36_11345"/>
<evidence type="ECO:0000256" key="5">
    <source>
        <dbReference type="ARBA" id="ARBA00022989"/>
    </source>
</evidence>
<accession>A0A4D7C7E7</accession>
<dbReference type="GO" id="GO:0015833">
    <property type="term" value="P:peptide transport"/>
    <property type="evidence" value="ECO:0007669"/>
    <property type="project" value="UniProtKB-KW"/>
</dbReference>
<dbReference type="EMBL" id="CP039704">
    <property type="protein sequence ID" value="QCI79885.1"/>
    <property type="molecule type" value="Genomic_DNA"/>
</dbReference>
<proteinExistence type="inferred from homology"/>
<dbReference type="GO" id="GO:0016020">
    <property type="term" value="C:membrane"/>
    <property type="evidence" value="ECO:0007669"/>
    <property type="project" value="UniProtKB-SubCell"/>
</dbReference>
<feature type="transmembrane region" description="Helical" evidence="7">
    <location>
        <begin position="265"/>
        <end position="288"/>
    </location>
</feature>
<gene>
    <name evidence="8" type="ORF">E6W36_11345</name>
</gene>
<dbReference type="InterPro" id="IPR036259">
    <property type="entry name" value="MFS_trans_sf"/>
</dbReference>
<feature type="transmembrane region" description="Helical" evidence="7">
    <location>
        <begin position="335"/>
        <end position="352"/>
    </location>
</feature>
<keyword evidence="4" id="KW-0653">Protein transport</keyword>
<name>A0A4D7C7E7_9SPHN</name>
<organism evidence="8 9">
    <name type="scientific">Hankyongella ginsenosidimutans</name>
    <dbReference type="NCBI Taxonomy" id="1763828"/>
    <lineage>
        <taxon>Bacteria</taxon>
        <taxon>Pseudomonadati</taxon>
        <taxon>Pseudomonadota</taxon>
        <taxon>Alphaproteobacteria</taxon>
        <taxon>Sphingomonadales</taxon>
        <taxon>Sphingomonadaceae</taxon>
        <taxon>Hankyongella</taxon>
    </lineage>
</organism>
<dbReference type="AlphaFoldDB" id="A0A4D7C7E7"/>
<evidence type="ECO:0000313" key="9">
    <source>
        <dbReference type="Proteomes" id="UP000298714"/>
    </source>
</evidence>
<dbReference type="InterPro" id="IPR005279">
    <property type="entry name" value="Dipep/tripep_permease"/>
</dbReference>
<comment type="similarity">
    <text evidence="2">Belongs to the major facilitator superfamily. Proton-dependent oligopeptide transporter (POT/PTR) (TC 2.A.17) family.</text>
</comment>
<evidence type="ECO:0000256" key="7">
    <source>
        <dbReference type="SAM" id="Phobius"/>
    </source>
</evidence>
<evidence type="ECO:0008006" key="10">
    <source>
        <dbReference type="Google" id="ProtNLM"/>
    </source>
</evidence>